<evidence type="ECO:0000259" key="6">
    <source>
        <dbReference type="Pfam" id="PF04884"/>
    </source>
</evidence>
<keyword evidence="4" id="KW-1133">Transmembrane helix</keyword>
<evidence type="ECO:0000313" key="9">
    <source>
        <dbReference type="Proteomes" id="UP001157974"/>
    </source>
</evidence>
<dbReference type="InterPro" id="IPR054549">
    <property type="entry name" value="UVB_sens_RUS_dom"/>
</dbReference>
<dbReference type="Pfam" id="PF04884">
    <property type="entry name" value="UVB_sens_prot"/>
    <property type="match status" value="1"/>
</dbReference>
<evidence type="ECO:0000256" key="5">
    <source>
        <dbReference type="ARBA" id="ARBA00023136"/>
    </source>
</evidence>
<evidence type="ECO:0000256" key="3">
    <source>
        <dbReference type="ARBA" id="ARBA00022692"/>
    </source>
</evidence>
<dbReference type="EMBL" id="JAMWBK010000003">
    <property type="protein sequence ID" value="KAJ8906372.1"/>
    <property type="molecule type" value="Genomic_DNA"/>
</dbReference>
<evidence type="ECO:0000313" key="8">
    <source>
        <dbReference type="EMBL" id="KAJ8906372.1"/>
    </source>
</evidence>
<feature type="domain" description="Root UVB sensitive protein C-terminal" evidence="7">
    <location>
        <begin position="325"/>
        <end position="468"/>
    </location>
</feature>
<dbReference type="PANTHER" id="PTHR12770:SF31">
    <property type="entry name" value="RUS FAMILY MEMBER 1"/>
    <property type="match status" value="1"/>
</dbReference>
<dbReference type="InterPro" id="IPR006968">
    <property type="entry name" value="RUS_fam"/>
</dbReference>
<feature type="domain" description="Protein root UVB sensitive/RUS" evidence="6">
    <location>
        <begin position="87"/>
        <end position="322"/>
    </location>
</feature>
<keyword evidence="9" id="KW-1185">Reference proteome</keyword>
<dbReference type="AlphaFoldDB" id="A0AAV8UZC5"/>
<dbReference type="Proteomes" id="UP001157974">
    <property type="component" value="Unassembled WGS sequence"/>
</dbReference>
<dbReference type="PANTHER" id="PTHR12770">
    <property type="entry name" value="RUS1 FAMILY PROTEIN C16ORF58"/>
    <property type="match status" value="1"/>
</dbReference>
<gene>
    <name evidence="8" type="ORF">NDN08_002865</name>
</gene>
<evidence type="ECO:0000256" key="1">
    <source>
        <dbReference type="ARBA" id="ARBA00004370"/>
    </source>
</evidence>
<proteinExistence type="inferred from homology"/>
<comment type="caution">
    <text evidence="8">The sequence shown here is derived from an EMBL/GenBank/DDBJ whole genome shotgun (WGS) entry which is preliminary data.</text>
</comment>
<name>A0AAV8UZC5_9RHOD</name>
<organism evidence="8 9">
    <name type="scientific">Rhodosorus marinus</name>
    <dbReference type="NCBI Taxonomy" id="101924"/>
    <lineage>
        <taxon>Eukaryota</taxon>
        <taxon>Rhodophyta</taxon>
        <taxon>Stylonematophyceae</taxon>
        <taxon>Stylonematales</taxon>
        <taxon>Stylonemataceae</taxon>
        <taxon>Rhodosorus</taxon>
    </lineage>
</organism>
<evidence type="ECO:0000256" key="4">
    <source>
        <dbReference type="ARBA" id="ARBA00022989"/>
    </source>
</evidence>
<dbReference type="InterPro" id="IPR055412">
    <property type="entry name" value="UVB_sens_C"/>
</dbReference>
<reference evidence="8 9" key="1">
    <citation type="journal article" date="2023" name="Nat. Commun.">
        <title>Origin of minicircular mitochondrial genomes in red algae.</title>
        <authorList>
            <person name="Lee Y."/>
            <person name="Cho C.H."/>
            <person name="Lee Y.M."/>
            <person name="Park S.I."/>
            <person name="Yang J.H."/>
            <person name="West J.A."/>
            <person name="Bhattacharya D."/>
            <person name="Yoon H.S."/>
        </authorList>
    </citation>
    <scope>NUCLEOTIDE SEQUENCE [LARGE SCALE GENOMIC DNA]</scope>
    <source>
        <strain evidence="8 9">CCMP1338</strain>
        <tissue evidence="8">Whole cell</tissue>
    </source>
</reference>
<protein>
    <recommendedName>
        <fullName evidence="10">DUF647 domain-containing protein</fullName>
    </recommendedName>
</protein>
<comment type="similarity">
    <text evidence="2">Belongs to the RUS1 family.</text>
</comment>
<keyword evidence="3" id="KW-0812">Transmembrane</keyword>
<keyword evidence="5" id="KW-0472">Membrane</keyword>
<accession>A0AAV8UZC5</accession>
<evidence type="ECO:0000256" key="2">
    <source>
        <dbReference type="ARBA" id="ARBA00007558"/>
    </source>
</evidence>
<dbReference type="GO" id="GO:0016020">
    <property type="term" value="C:membrane"/>
    <property type="evidence" value="ECO:0007669"/>
    <property type="project" value="UniProtKB-SubCell"/>
</dbReference>
<dbReference type="Pfam" id="PF24160">
    <property type="entry name" value="UVB_sens_C"/>
    <property type="match status" value="1"/>
</dbReference>
<evidence type="ECO:0000259" key="7">
    <source>
        <dbReference type="Pfam" id="PF24160"/>
    </source>
</evidence>
<sequence length="474" mass="53482">MVLGVLSSRNKGRLVCSRTGFDGKGTGNDPLALQFPEFSSGKTDEDDRQQFDKDSMAVEHIRNGRREFVVKEGSLQVVEKQRKRTLQTKAWDRLMRYFLPVGYPASVGPDYKEYTLWRLCAFFWGGCVGVFSTQGLLLAVGVGRQSSAPLAAALQWVIRDGVGRAGRMLFSQIGTGFDAETKQHRLAAAWVLNMSCTLESISPLFSNFFLPIACVANLAKGASTIAAASTRGAIYKSFMRWENLGDITAKQETVGVAGDLAGTALGILLSRMTSQNIYSSCVAFSTVSLLHLYAVYREVKGLQLSTLNRQRSHMLINAYINSAEVPTVLDLNRKERVLFKPWLDSLHRPNIDLAARLHDCAPDAEALVYLIRLYKEEKYILTYERERIRVVLRRDASSRDCLKAFYQAGEFWKAYEQRGDRERRNRDLVEESYRLTNQQFGGFIKDAERHGWRTDSVLLRPVGRRVVWGDAMTK</sequence>
<evidence type="ECO:0008006" key="10">
    <source>
        <dbReference type="Google" id="ProtNLM"/>
    </source>
</evidence>
<comment type="subcellular location">
    <subcellularLocation>
        <location evidence="1">Membrane</location>
    </subcellularLocation>
</comment>